<organism evidence="3">
    <name type="scientific">Thomasclavelia ramosa</name>
    <dbReference type="NCBI Taxonomy" id="1547"/>
    <lineage>
        <taxon>Bacteria</taxon>
        <taxon>Bacillati</taxon>
        <taxon>Bacillota</taxon>
        <taxon>Erysipelotrichia</taxon>
        <taxon>Erysipelotrichales</taxon>
        <taxon>Coprobacillaceae</taxon>
        <taxon>Thomasclavelia</taxon>
    </lineage>
</organism>
<dbReference type="GO" id="GO:0003677">
    <property type="term" value="F:DNA binding"/>
    <property type="evidence" value="ECO:0007669"/>
    <property type="project" value="UniProtKB-KW"/>
</dbReference>
<protein>
    <submittedName>
        <fullName evidence="3">HTH-type transcriptional regulator SinR</fullName>
    </submittedName>
</protein>
<name>A0A6N2XYT0_9FIRM</name>
<dbReference type="InterPro" id="IPR010982">
    <property type="entry name" value="Lambda_DNA-bd_dom_sf"/>
</dbReference>
<gene>
    <name evidence="3" type="primary">sinR_2</name>
    <name evidence="3" type="ORF">CRLFYP8_01163</name>
</gene>
<dbReference type="Pfam" id="PF01381">
    <property type="entry name" value="HTH_3"/>
    <property type="match status" value="1"/>
</dbReference>
<dbReference type="InterPro" id="IPR001387">
    <property type="entry name" value="Cro/C1-type_HTH"/>
</dbReference>
<keyword evidence="1" id="KW-0238">DNA-binding</keyword>
<accession>A0A6N2XYT0</accession>
<evidence type="ECO:0000313" key="3">
    <source>
        <dbReference type="EMBL" id="VYT59644.1"/>
    </source>
</evidence>
<dbReference type="PROSITE" id="PS50943">
    <property type="entry name" value="HTH_CROC1"/>
    <property type="match status" value="1"/>
</dbReference>
<sequence length="66" mass="7490">MAKVNVKEYREKKNYTLRQLARISGVAKSTISKVENGRCSPSINTLEKIAIGLNVRITDLFESDYK</sequence>
<dbReference type="SUPFAM" id="SSF47413">
    <property type="entry name" value="lambda repressor-like DNA-binding domains"/>
    <property type="match status" value="1"/>
</dbReference>
<dbReference type="PANTHER" id="PTHR46797">
    <property type="entry name" value="HTH-TYPE TRANSCRIPTIONAL REGULATOR"/>
    <property type="match status" value="1"/>
</dbReference>
<dbReference type="AlphaFoldDB" id="A0A6N2XYT0"/>
<evidence type="ECO:0000259" key="2">
    <source>
        <dbReference type="PROSITE" id="PS50943"/>
    </source>
</evidence>
<proteinExistence type="predicted"/>
<dbReference type="EMBL" id="CACRTL010000008">
    <property type="protein sequence ID" value="VYT59644.1"/>
    <property type="molecule type" value="Genomic_DNA"/>
</dbReference>
<dbReference type="RefSeq" id="WP_156635101.1">
    <property type="nucleotide sequence ID" value="NZ_CACRTL010000008.1"/>
</dbReference>
<evidence type="ECO:0000256" key="1">
    <source>
        <dbReference type="ARBA" id="ARBA00023125"/>
    </source>
</evidence>
<dbReference type="GO" id="GO:0005829">
    <property type="term" value="C:cytosol"/>
    <property type="evidence" value="ECO:0007669"/>
    <property type="project" value="TreeGrafter"/>
</dbReference>
<dbReference type="GO" id="GO:0003700">
    <property type="term" value="F:DNA-binding transcription factor activity"/>
    <property type="evidence" value="ECO:0007669"/>
    <property type="project" value="TreeGrafter"/>
</dbReference>
<dbReference type="SMART" id="SM00530">
    <property type="entry name" value="HTH_XRE"/>
    <property type="match status" value="1"/>
</dbReference>
<reference evidence="3" key="1">
    <citation type="submission" date="2019-11" db="EMBL/GenBank/DDBJ databases">
        <authorList>
            <person name="Feng L."/>
        </authorList>
    </citation>
    <scope>NUCLEOTIDE SEQUENCE</scope>
    <source>
        <strain evidence="3">CramosumLFYP8</strain>
    </source>
</reference>
<dbReference type="InterPro" id="IPR050807">
    <property type="entry name" value="TransReg_Diox_bact_type"/>
</dbReference>
<dbReference type="PANTHER" id="PTHR46797:SF1">
    <property type="entry name" value="METHYLPHOSPHONATE SYNTHASE"/>
    <property type="match status" value="1"/>
</dbReference>
<dbReference type="Gene3D" id="1.10.260.40">
    <property type="entry name" value="lambda repressor-like DNA-binding domains"/>
    <property type="match status" value="1"/>
</dbReference>
<dbReference type="CDD" id="cd00093">
    <property type="entry name" value="HTH_XRE"/>
    <property type="match status" value="1"/>
</dbReference>
<feature type="domain" description="HTH cro/C1-type" evidence="2">
    <location>
        <begin position="6"/>
        <end position="60"/>
    </location>
</feature>